<sequence length="101" mass="10632">MRGAACSTHVRAPCACWVCGLPSCPTPARSTTASWSARPIEGVGAWVVAQRHGWDKLSPAQQWLPGGALGVEPAAPEARPVKVTVDQMRALNLRGPAVPRP</sequence>
<reference evidence="2" key="1">
    <citation type="journal article" date="2019" name="Int. J. Syst. Evol. Microbiol.">
        <title>The Global Catalogue of Microorganisms (GCM) 10K type strain sequencing project: providing services to taxonomists for standard genome sequencing and annotation.</title>
        <authorList>
            <consortium name="The Broad Institute Genomics Platform"/>
            <consortium name="The Broad Institute Genome Sequencing Center for Infectious Disease"/>
            <person name="Wu L."/>
            <person name="Ma J."/>
        </authorList>
    </citation>
    <scope>NUCLEOTIDE SEQUENCE [LARGE SCALE GENOMIC DNA]</scope>
    <source>
        <strain evidence="2">JCM 4733</strain>
    </source>
</reference>
<evidence type="ECO:0000313" key="2">
    <source>
        <dbReference type="Proteomes" id="UP000653644"/>
    </source>
</evidence>
<dbReference type="Proteomes" id="UP000653644">
    <property type="component" value="Unassembled WGS sequence"/>
</dbReference>
<keyword evidence="2" id="KW-1185">Reference proteome</keyword>
<accession>A0ABQ3DG83</accession>
<protein>
    <submittedName>
        <fullName evidence="1">Uncharacterized protein</fullName>
    </submittedName>
</protein>
<gene>
    <name evidence="1" type="ORF">GCM10010345_89480</name>
</gene>
<proteinExistence type="predicted"/>
<evidence type="ECO:0000313" key="1">
    <source>
        <dbReference type="EMBL" id="GHA72669.1"/>
    </source>
</evidence>
<organism evidence="1 2">
    <name type="scientific">Streptomyces canarius</name>
    <dbReference type="NCBI Taxonomy" id="285453"/>
    <lineage>
        <taxon>Bacteria</taxon>
        <taxon>Bacillati</taxon>
        <taxon>Actinomycetota</taxon>
        <taxon>Actinomycetes</taxon>
        <taxon>Kitasatosporales</taxon>
        <taxon>Streptomycetaceae</taxon>
        <taxon>Streptomyces</taxon>
    </lineage>
</organism>
<name>A0ABQ3DG83_9ACTN</name>
<dbReference type="EMBL" id="BMVN01000086">
    <property type="protein sequence ID" value="GHA72669.1"/>
    <property type="molecule type" value="Genomic_DNA"/>
</dbReference>
<comment type="caution">
    <text evidence="1">The sequence shown here is derived from an EMBL/GenBank/DDBJ whole genome shotgun (WGS) entry which is preliminary data.</text>
</comment>